<evidence type="ECO:0000313" key="2">
    <source>
        <dbReference type="EMBL" id="QHS94781.1"/>
    </source>
</evidence>
<dbReference type="AlphaFoldDB" id="A0A6C0BSL8"/>
<keyword evidence="1" id="KW-0472">Membrane</keyword>
<sequence>MSSSEIYIDCHPVGNDDEKILIKKKKVTYVGGVNNSDEVRAIVASIIAFGVLSVSVYLGKKYFFTKND</sequence>
<keyword evidence="1" id="KW-0812">Transmembrane</keyword>
<dbReference type="EMBL" id="MN739233">
    <property type="protein sequence ID" value="QHS94781.1"/>
    <property type="molecule type" value="Genomic_DNA"/>
</dbReference>
<protein>
    <submittedName>
        <fullName evidence="2">Uncharacterized protein</fullName>
    </submittedName>
</protein>
<feature type="transmembrane region" description="Helical" evidence="1">
    <location>
        <begin position="39"/>
        <end position="59"/>
    </location>
</feature>
<evidence type="ECO:0000256" key="1">
    <source>
        <dbReference type="SAM" id="Phobius"/>
    </source>
</evidence>
<accession>A0A6C0BSL8</accession>
<keyword evidence="1" id="KW-1133">Transmembrane helix</keyword>
<proteinExistence type="predicted"/>
<name>A0A6C0BSL8_9ZZZZ</name>
<reference evidence="2" key="1">
    <citation type="journal article" date="2020" name="Nature">
        <title>Giant virus diversity and host interactions through global metagenomics.</title>
        <authorList>
            <person name="Schulz F."/>
            <person name="Roux S."/>
            <person name="Paez-Espino D."/>
            <person name="Jungbluth S."/>
            <person name="Walsh D.A."/>
            <person name="Denef V.J."/>
            <person name="McMahon K.D."/>
            <person name="Konstantinidis K.T."/>
            <person name="Eloe-Fadrosh E.A."/>
            <person name="Kyrpides N.C."/>
            <person name="Woyke T."/>
        </authorList>
    </citation>
    <scope>NUCLEOTIDE SEQUENCE</scope>
    <source>
        <strain evidence="2">GVMAG-M-3300018428-16</strain>
    </source>
</reference>
<organism evidence="2">
    <name type="scientific">viral metagenome</name>
    <dbReference type="NCBI Taxonomy" id="1070528"/>
    <lineage>
        <taxon>unclassified sequences</taxon>
        <taxon>metagenomes</taxon>
        <taxon>organismal metagenomes</taxon>
    </lineage>
</organism>